<protein>
    <submittedName>
        <fullName evidence="3">Uncharacterized protein</fullName>
    </submittedName>
</protein>
<dbReference type="Pfam" id="PF24251">
    <property type="entry name" value="DUF7453"/>
    <property type="match status" value="1"/>
</dbReference>
<dbReference type="OrthoDB" id="5505473at2"/>
<evidence type="ECO:0000256" key="2">
    <source>
        <dbReference type="SAM" id="SignalP"/>
    </source>
</evidence>
<dbReference type="EMBL" id="CP001804">
    <property type="protein sequence ID" value="ACY18890.1"/>
    <property type="molecule type" value="Genomic_DNA"/>
</dbReference>
<gene>
    <name evidence="3" type="ordered locus">Hoch_6421</name>
</gene>
<organism evidence="3 4">
    <name type="scientific">Haliangium ochraceum (strain DSM 14365 / JCM 11303 / SMP-2)</name>
    <dbReference type="NCBI Taxonomy" id="502025"/>
    <lineage>
        <taxon>Bacteria</taxon>
        <taxon>Pseudomonadati</taxon>
        <taxon>Myxococcota</taxon>
        <taxon>Polyangia</taxon>
        <taxon>Haliangiales</taxon>
        <taxon>Kofleriaceae</taxon>
        <taxon>Haliangium</taxon>
    </lineage>
</organism>
<evidence type="ECO:0000313" key="4">
    <source>
        <dbReference type="Proteomes" id="UP000001880"/>
    </source>
</evidence>
<evidence type="ECO:0000313" key="3">
    <source>
        <dbReference type="EMBL" id="ACY18890.1"/>
    </source>
</evidence>
<dbReference type="InterPro" id="IPR055876">
    <property type="entry name" value="DUF7453"/>
</dbReference>
<dbReference type="HOGENOM" id="CLU_448261_0_0_7"/>
<feature type="region of interest" description="Disordered" evidence="1">
    <location>
        <begin position="412"/>
        <end position="468"/>
    </location>
</feature>
<feature type="region of interest" description="Disordered" evidence="1">
    <location>
        <begin position="483"/>
        <end position="520"/>
    </location>
</feature>
<dbReference type="STRING" id="502025.Hoch_6421"/>
<dbReference type="Proteomes" id="UP000001880">
    <property type="component" value="Chromosome"/>
</dbReference>
<dbReference type="eggNOG" id="ENOG5033ZQZ">
    <property type="taxonomic scope" value="Bacteria"/>
</dbReference>
<dbReference type="NCBIfam" id="TIGR03901">
    <property type="entry name" value="MYXO-CTERM"/>
    <property type="match status" value="1"/>
</dbReference>
<feature type="chain" id="PRO_5003011451" evidence="2">
    <location>
        <begin position="23"/>
        <end position="547"/>
    </location>
</feature>
<dbReference type="AlphaFoldDB" id="D0LQ81"/>
<evidence type="ECO:0000256" key="1">
    <source>
        <dbReference type="SAM" id="MobiDB-lite"/>
    </source>
</evidence>
<accession>D0LQ81</accession>
<dbReference type="InterPro" id="IPR024038">
    <property type="entry name" value="MYXO-CTERM"/>
</dbReference>
<proteinExistence type="predicted"/>
<keyword evidence="2" id="KW-0732">Signal</keyword>
<dbReference type="NCBIfam" id="TIGR05002">
    <property type="entry name" value="NxxGxxAF_repeat"/>
    <property type="match status" value="1"/>
</dbReference>
<dbReference type="RefSeq" id="WP_012831482.1">
    <property type="nucleotide sequence ID" value="NC_013440.1"/>
</dbReference>
<sequence>MHTRRITFLAAATMLAASTAHAELPDSYEQEIRGRTISVPSSFPGYFFPSLTSISGRDVSINDSGDVAIEVASVPGQNPEDSFQAVWANRGGSGGIAYTGVVSPSFDARFSEVLIDDTGRLYWAESPFGGAPKILFQHPGSRTRTVTSQPLGTSSYDSLRVNDLGQMASVVSLGAGHALVRVSGVSSPTVSVLLTDSDLDPASPYTFLLSSIGWNDAGQVSIEAWLNGVETLFRFTPPSTMEPLVTDGDTFGDVVVNSIVNGTAINEAGQVAFAVFGDIDAVFRAEPDGSVTLIASNAPGSEIAALGNFPPVMNDAGQVAFRGVGSDGEDAIYIGDGDELMVVTRETGSVPTDLGPGQIGNHVPGAGYTAFSGNIAINSRGDVAYVASIYPEGNNQIEWGHGIFVAVAQDSQVPPDAGVPDASIPPDASRPPDAMLPLPDAMLPPADAGDEDVDAMLPPADAGDEDVDAAPGMFDAAVPDAMMADATPGTPEVDATPGDDAGTTPEPVPPPDDGCGCRTGAGGGDTGMLLLLLGVAGYLHRPRRRSV</sequence>
<dbReference type="KEGG" id="hoh:Hoch_6421"/>
<reference evidence="3 4" key="1">
    <citation type="journal article" date="2010" name="Stand. Genomic Sci.">
        <title>Complete genome sequence of Haliangium ochraceum type strain (SMP-2).</title>
        <authorList>
            <consortium name="US DOE Joint Genome Institute (JGI-PGF)"/>
            <person name="Ivanova N."/>
            <person name="Daum C."/>
            <person name="Lang E."/>
            <person name="Abt B."/>
            <person name="Kopitz M."/>
            <person name="Saunders E."/>
            <person name="Lapidus A."/>
            <person name="Lucas S."/>
            <person name="Glavina Del Rio T."/>
            <person name="Nolan M."/>
            <person name="Tice H."/>
            <person name="Copeland A."/>
            <person name="Cheng J.F."/>
            <person name="Chen F."/>
            <person name="Bruce D."/>
            <person name="Goodwin L."/>
            <person name="Pitluck S."/>
            <person name="Mavromatis K."/>
            <person name="Pati A."/>
            <person name="Mikhailova N."/>
            <person name="Chen A."/>
            <person name="Palaniappan K."/>
            <person name="Land M."/>
            <person name="Hauser L."/>
            <person name="Chang Y.J."/>
            <person name="Jeffries C.D."/>
            <person name="Detter J.C."/>
            <person name="Brettin T."/>
            <person name="Rohde M."/>
            <person name="Goker M."/>
            <person name="Bristow J."/>
            <person name="Markowitz V."/>
            <person name="Eisen J.A."/>
            <person name="Hugenholtz P."/>
            <person name="Kyrpides N.C."/>
            <person name="Klenk H.P."/>
        </authorList>
    </citation>
    <scope>NUCLEOTIDE SEQUENCE [LARGE SCALE GENOMIC DNA]</scope>
    <source>
        <strain evidence="4">DSM 14365 / CIP 107738 / JCM 11303 / AJ 13395 / SMP-2</strain>
    </source>
</reference>
<feature type="signal peptide" evidence="2">
    <location>
        <begin position="1"/>
        <end position="22"/>
    </location>
</feature>
<keyword evidence="4" id="KW-1185">Reference proteome</keyword>
<feature type="compositionally biased region" description="Low complexity" evidence="1">
    <location>
        <begin position="431"/>
        <end position="447"/>
    </location>
</feature>
<name>D0LQ81_HALO1</name>